<organism evidence="5 6">
    <name type="scientific">Blattamonas nauphoetae</name>
    <dbReference type="NCBI Taxonomy" id="2049346"/>
    <lineage>
        <taxon>Eukaryota</taxon>
        <taxon>Metamonada</taxon>
        <taxon>Preaxostyla</taxon>
        <taxon>Oxymonadida</taxon>
        <taxon>Blattamonas</taxon>
    </lineage>
</organism>
<feature type="compositionally biased region" description="Acidic residues" evidence="3">
    <location>
        <begin position="747"/>
        <end position="762"/>
    </location>
</feature>
<keyword evidence="2" id="KW-0067">ATP-binding</keyword>
<dbReference type="Pfam" id="PF00069">
    <property type="entry name" value="Pkinase"/>
    <property type="match status" value="1"/>
</dbReference>
<reference evidence="5 6" key="1">
    <citation type="journal article" date="2022" name="bioRxiv">
        <title>Genomics of Preaxostyla Flagellates Illuminates Evolutionary Transitions and the Path Towards Mitochondrial Loss.</title>
        <authorList>
            <person name="Novak L.V.F."/>
            <person name="Treitli S.C."/>
            <person name="Pyrih J."/>
            <person name="Halakuc P."/>
            <person name="Pipaliya S.V."/>
            <person name="Vacek V."/>
            <person name="Brzon O."/>
            <person name="Soukal P."/>
            <person name="Eme L."/>
            <person name="Dacks J.B."/>
            <person name="Karnkowska A."/>
            <person name="Elias M."/>
            <person name="Hampl V."/>
        </authorList>
    </citation>
    <scope>NUCLEOTIDE SEQUENCE [LARGE SCALE GENOMIC DNA]</scope>
    <source>
        <strain evidence="5">NAU3</strain>
        <tissue evidence="5">Gut</tissue>
    </source>
</reference>
<dbReference type="PROSITE" id="PS50011">
    <property type="entry name" value="PROTEIN_KINASE_DOM"/>
    <property type="match status" value="1"/>
</dbReference>
<feature type="compositionally biased region" description="Polar residues" evidence="3">
    <location>
        <begin position="560"/>
        <end position="594"/>
    </location>
</feature>
<feature type="compositionally biased region" description="Low complexity" evidence="3">
    <location>
        <begin position="828"/>
        <end position="839"/>
    </location>
</feature>
<feature type="region of interest" description="Disordered" evidence="3">
    <location>
        <begin position="453"/>
        <end position="475"/>
    </location>
</feature>
<comment type="caution">
    <text evidence="5">The sequence shown here is derived from an EMBL/GenBank/DDBJ whole genome shotgun (WGS) entry which is preliminary data.</text>
</comment>
<feature type="region of interest" description="Disordered" evidence="3">
    <location>
        <begin position="232"/>
        <end position="309"/>
    </location>
</feature>
<accession>A0ABQ9XRW7</accession>
<feature type="compositionally biased region" description="Polar residues" evidence="3">
    <location>
        <begin position="274"/>
        <end position="302"/>
    </location>
</feature>
<sequence length="899" mass="99826">MDFLSLSTIQNESQGSIKIELLIPWLRSALFKIRSLHGRNMTQKYLHPANILVSSSGAVEFQSNVDETASYSSPELLFALDQPHDGTIFTPENDMWAIGCILFETVLGYPPLAGQNPTEVLQSIFDRFGTPTRFQLASLNDRQFASFPFADTQIPVPSQAILHFSDESTLSSSALRILSVLPDYLIRPFCEAIRVLLKYNPFERATANDVLSLPLFNPEQWTELIPLAATNPVRNGRSAIPSPHSPTLRRTGSPQSAQGTTQSSRQMTPPERLNATQSDPSRTNPEQTYTRSPYRTPQTANRPQAFGGKYQHPAMEKSLRSTQNVGDTIPTHQQALGSTRNSLSQPSQYQPEDNQESDPIHNSTFPLPNPSPLIGNPAQDSYDQDQYPSQDIPETTMMRRQASPQGRQPHSIQSPGDTLTENRTAPYSTAPVVDALRTLAQNNSMDGVKGIYHRRHQRRTQSTPSQQDGVRSDDLDELRSVHTIVSEQIDIIRDGETIPYYSSKSQPKSAPVTFPPSFQTQSTPTPTRTQQRGQPSQDSPVIPPASRRSNAMSPLGSPERTPSYSRQPAQRTPQNTIQPSQTLNQTSGSRSGSNMLKPPLSPRLRSPHRSPPPPQANSSTMGTRGSRGPHTPKSASFHGQPSQSQYGSRGTNGSPARQYSQPRSEQPKTRSFSPHRYSKSATPFTASLPASHNSLSPSNPRSDHLASTVPTQRIPLNEREDNPSSNPKAWLLNPESPENTDRRSREDDEEGDTEWSDSEVIEGDGWRESVHRKKRVGRKNGKRKEEIIEERIVETDSSAGLNARNSFQDEKSRSISSNKNRTRTVQFPSSSSDQIPLSDSRIRESEAKQFDYTPHRVGDVGRELGGVEASDYQLHSNPSQIPQAPSRATPMTPKQRQNL</sequence>
<feature type="compositionally biased region" description="Low complexity" evidence="3">
    <location>
        <begin position="515"/>
        <end position="537"/>
    </location>
</feature>
<feature type="compositionally biased region" description="Polar residues" evidence="3">
    <location>
        <begin position="873"/>
        <end position="883"/>
    </location>
</feature>
<dbReference type="Proteomes" id="UP001281761">
    <property type="component" value="Unassembled WGS sequence"/>
</dbReference>
<name>A0ABQ9XRW7_9EUKA</name>
<dbReference type="PANTHER" id="PTHR24055">
    <property type="entry name" value="MITOGEN-ACTIVATED PROTEIN KINASE"/>
    <property type="match status" value="1"/>
</dbReference>
<dbReference type="SUPFAM" id="SSF56112">
    <property type="entry name" value="Protein kinase-like (PK-like)"/>
    <property type="match status" value="1"/>
</dbReference>
<feature type="compositionally biased region" description="Polar residues" evidence="3">
    <location>
        <begin position="679"/>
        <end position="700"/>
    </location>
</feature>
<dbReference type="InterPro" id="IPR000719">
    <property type="entry name" value="Prot_kinase_dom"/>
</dbReference>
<feature type="compositionally biased region" description="Polar residues" evidence="3">
    <location>
        <begin position="402"/>
        <end position="424"/>
    </location>
</feature>
<dbReference type="EMBL" id="JARBJD010000089">
    <property type="protein sequence ID" value="KAK2953562.1"/>
    <property type="molecule type" value="Genomic_DNA"/>
</dbReference>
<feature type="compositionally biased region" description="Basic and acidic residues" evidence="3">
    <location>
        <begin position="840"/>
        <end position="862"/>
    </location>
</feature>
<feature type="compositionally biased region" description="Basic and acidic residues" evidence="3">
    <location>
        <begin position="783"/>
        <end position="794"/>
    </location>
</feature>
<dbReference type="InterPro" id="IPR050117">
    <property type="entry name" value="MAPK"/>
</dbReference>
<dbReference type="InterPro" id="IPR011009">
    <property type="entry name" value="Kinase-like_dom_sf"/>
</dbReference>
<evidence type="ECO:0000256" key="2">
    <source>
        <dbReference type="ARBA" id="ARBA00022840"/>
    </source>
</evidence>
<evidence type="ECO:0000256" key="1">
    <source>
        <dbReference type="ARBA" id="ARBA00022741"/>
    </source>
</evidence>
<dbReference type="Gene3D" id="1.10.510.10">
    <property type="entry name" value="Transferase(Phosphotransferase) domain 1"/>
    <property type="match status" value="1"/>
</dbReference>
<evidence type="ECO:0000259" key="4">
    <source>
        <dbReference type="PROSITE" id="PS50011"/>
    </source>
</evidence>
<feature type="compositionally biased region" description="Polar residues" evidence="3">
    <location>
        <begin position="329"/>
        <end position="352"/>
    </location>
</feature>
<feature type="compositionally biased region" description="Basic residues" evidence="3">
    <location>
        <begin position="770"/>
        <end position="782"/>
    </location>
</feature>
<feature type="compositionally biased region" description="Polar residues" evidence="3">
    <location>
        <begin position="248"/>
        <end position="267"/>
    </location>
</feature>
<evidence type="ECO:0000313" key="6">
    <source>
        <dbReference type="Proteomes" id="UP001281761"/>
    </source>
</evidence>
<keyword evidence="6" id="KW-1185">Reference proteome</keyword>
<keyword evidence="1" id="KW-0547">Nucleotide-binding</keyword>
<evidence type="ECO:0000256" key="3">
    <source>
        <dbReference type="SAM" id="MobiDB-lite"/>
    </source>
</evidence>
<feature type="region of interest" description="Disordered" evidence="3">
    <location>
        <begin position="329"/>
        <end position="424"/>
    </location>
</feature>
<feature type="compositionally biased region" description="Polar residues" evidence="3">
    <location>
        <begin position="460"/>
        <end position="469"/>
    </location>
</feature>
<feature type="compositionally biased region" description="Polar residues" evidence="3">
    <location>
        <begin position="795"/>
        <end position="806"/>
    </location>
</feature>
<feature type="compositionally biased region" description="Polar residues" evidence="3">
    <location>
        <begin position="814"/>
        <end position="827"/>
    </location>
</feature>
<evidence type="ECO:0000313" key="5">
    <source>
        <dbReference type="EMBL" id="KAK2953562.1"/>
    </source>
</evidence>
<feature type="compositionally biased region" description="Low complexity" evidence="3">
    <location>
        <begin position="379"/>
        <end position="391"/>
    </location>
</feature>
<feature type="region of interest" description="Disordered" evidence="3">
    <location>
        <begin position="500"/>
        <end position="899"/>
    </location>
</feature>
<protein>
    <recommendedName>
        <fullName evidence="4">Protein kinase domain-containing protein</fullName>
    </recommendedName>
</protein>
<proteinExistence type="predicted"/>
<feature type="compositionally biased region" description="Polar residues" evidence="3">
    <location>
        <begin position="633"/>
        <end position="672"/>
    </location>
</feature>
<feature type="domain" description="Protein kinase" evidence="4">
    <location>
        <begin position="1"/>
        <end position="216"/>
    </location>
</feature>
<gene>
    <name evidence="5" type="ORF">BLNAU_11426</name>
</gene>